<gene>
    <name evidence="1" type="ORF">NDU88_003528</name>
</gene>
<proteinExistence type="predicted"/>
<comment type="caution">
    <text evidence="1">The sequence shown here is derived from an EMBL/GenBank/DDBJ whole genome shotgun (WGS) entry which is preliminary data.</text>
</comment>
<evidence type="ECO:0000313" key="2">
    <source>
        <dbReference type="Proteomes" id="UP001066276"/>
    </source>
</evidence>
<dbReference type="Gene3D" id="3.30.250.20">
    <property type="entry name" value="L1 transposable element, C-terminal domain"/>
    <property type="match status" value="1"/>
</dbReference>
<name>A0AAV7QAB2_PLEWA</name>
<dbReference type="InterPro" id="IPR042566">
    <property type="entry name" value="L1_C"/>
</dbReference>
<sequence>MVAVASGGADMLSVEEPELKQILAAMQQSLTQLDTKIDSCSFRMDRMTEQLNRHAEHLDQSEAHFRGGGRPVNYVLRRQFIAGKRQLRDLRLEYRMLYPDRFRVTVDGKPLLFTDHKNLTQFLKRRMAERIRHKTVDTLSRDGCE</sequence>
<accession>A0AAV7QAB2</accession>
<evidence type="ECO:0000313" key="1">
    <source>
        <dbReference type="EMBL" id="KAJ1137115.1"/>
    </source>
</evidence>
<keyword evidence="2" id="KW-1185">Reference proteome</keyword>
<organism evidence="1 2">
    <name type="scientific">Pleurodeles waltl</name>
    <name type="common">Iberian ribbed newt</name>
    <dbReference type="NCBI Taxonomy" id="8319"/>
    <lineage>
        <taxon>Eukaryota</taxon>
        <taxon>Metazoa</taxon>
        <taxon>Chordata</taxon>
        <taxon>Craniata</taxon>
        <taxon>Vertebrata</taxon>
        <taxon>Euteleostomi</taxon>
        <taxon>Amphibia</taxon>
        <taxon>Batrachia</taxon>
        <taxon>Caudata</taxon>
        <taxon>Salamandroidea</taxon>
        <taxon>Salamandridae</taxon>
        <taxon>Pleurodelinae</taxon>
        <taxon>Pleurodeles</taxon>
    </lineage>
</organism>
<dbReference type="AlphaFoldDB" id="A0AAV7QAB2"/>
<protein>
    <submittedName>
        <fullName evidence="1">Uncharacterized protein</fullName>
    </submittedName>
</protein>
<dbReference type="Proteomes" id="UP001066276">
    <property type="component" value="Chromosome 6"/>
</dbReference>
<dbReference type="EMBL" id="JANPWB010000010">
    <property type="protein sequence ID" value="KAJ1137115.1"/>
    <property type="molecule type" value="Genomic_DNA"/>
</dbReference>
<reference evidence="1" key="1">
    <citation type="journal article" date="2022" name="bioRxiv">
        <title>Sequencing and chromosome-scale assembly of the giantPleurodeles waltlgenome.</title>
        <authorList>
            <person name="Brown T."/>
            <person name="Elewa A."/>
            <person name="Iarovenko S."/>
            <person name="Subramanian E."/>
            <person name="Araus A.J."/>
            <person name="Petzold A."/>
            <person name="Susuki M."/>
            <person name="Suzuki K.-i.T."/>
            <person name="Hayashi T."/>
            <person name="Toyoda A."/>
            <person name="Oliveira C."/>
            <person name="Osipova E."/>
            <person name="Leigh N.D."/>
            <person name="Simon A."/>
            <person name="Yun M.H."/>
        </authorList>
    </citation>
    <scope>NUCLEOTIDE SEQUENCE</scope>
    <source>
        <strain evidence="1">20211129_DDA</strain>
        <tissue evidence="1">Liver</tissue>
    </source>
</reference>